<evidence type="ECO:0000256" key="1">
    <source>
        <dbReference type="SAM" id="MobiDB-lite"/>
    </source>
</evidence>
<dbReference type="Proteomes" id="UP000256964">
    <property type="component" value="Unassembled WGS sequence"/>
</dbReference>
<gene>
    <name evidence="2" type="ORF">OH76DRAFT_102182</name>
</gene>
<name>A0A371CQF2_9APHY</name>
<dbReference type="AlphaFoldDB" id="A0A371CQF2"/>
<accession>A0A371CQF2</accession>
<evidence type="ECO:0000313" key="2">
    <source>
        <dbReference type="EMBL" id="RDX42457.1"/>
    </source>
</evidence>
<feature type="region of interest" description="Disordered" evidence="1">
    <location>
        <begin position="35"/>
        <end position="59"/>
    </location>
</feature>
<sequence>MTLLCCFAWGSPDWRPVVRNLGVLPHQLRLQTYSRRTPLSASSSTHSTSTSTGCGPMAATTTLRSAPRARPISYSHYAHPGMSEAGEDYDDLLRSATFLHLLSCLVALSTTTYRASVNDPIRRSPRAFEVFVIRSCQATRSASTAFERIDVAASGAR</sequence>
<proteinExistence type="predicted"/>
<keyword evidence="3" id="KW-1185">Reference proteome</keyword>
<protein>
    <submittedName>
        <fullName evidence="2">Uncharacterized protein</fullName>
    </submittedName>
</protein>
<organism evidence="2 3">
    <name type="scientific">Lentinus brumalis</name>
    <dbReference type="NCBI Taxonomy" id="2498619"/>
    <lineage>
        <taxon>Eukaryota</taxon>
        <taxon>Fungi</taxon>
        <taxon>Dikarya</taxon>
        <taxon>Basidiomycota</taxon>
        <taxon>Agaricomycotina</taxon>
        <taxon>Agaricomycetes</taxon>
        <taxon>Polyporales</taxon>
        <taxon>Polyporaceae</taxon>
        <taxon>Lentinus</taxon>
    </lineage>
</organism>
<evidence type="ECO:0000313" key="3">
    <source>
        <dbReference type="Proteomes" id="UP000256964"/>
    </source>
</evidence>
<reference evidence="2 3" key="1">
    <citation type="journal article" date="2018" name="Biotechnol. Biofuels">
        <title>Integrative visual omics of the white-rot fungus Polyporus brumalis exposes the biotechnological potential of its oxidative enzymes for delignifying raw plant biomass.</title>
        <authorList>
            <person name="Miyauchi S."/>
            <person name="Rancon A."/>
            <person name="Drula E."/>
            <person name="Hage H."/>
            <person name="Chaduli D."/>
            <person name="Favel A."/>
            <person name="Grisel S."/>
            <person name="Henrissat B."/>
            <person name="Herpoel-Gimbert I."/>
            <person name="Ruiz-Duenas F.J."/>
            <person name="Chevret D."/>
            <person name="Hainaut M."/>
            <person name="Lin J."/>
            <person name="Wang M."/>
            <person name="Pangilinan J."/>
            <person name="Lipzen A."/>
            <person name="Lesage-Meessen L."/>
            <person name="Navarro D."/>
            <person name="Riley R."/>
            <person name="Grigoriev I.V."/>
            <person name="Zhou S."/>
            <person name="Raouche S."/>
            <person name="Rosso M.N."/>
        </authorList>
    </citation>
    <scope>NUCLEOTIDE SEQUENCE [LARGE SCALE GENOMIC DNA]</scope>
    <source>
        <strain evidence="2 3">BRFM 1820</strain>
    </source>
</reference>
<dbReference type="EMBL" id="KZ857484">
    <property type="protein sequence ID" value="RDX42457.1"/>
    <property type="molecule type" value="Genomic_DNA"/>
</dbReference>
<feature type="compositionally biased region" description="Low complexity" evidence="1">
    <location>
        <begin position="40"/>
        <end position="52"/>
    </location>
</feature>